<dbReference type="RefSeq" id="WP_110841633.1">
    <property type="nucleotide sequence ID" value="NZ_QJVJ01000008.1"/>
</dbReference>
<dbReference type="InterPro" id="IPR006059">
    <property type="entry name" value="SBP"/>
</dbReference>
<protein>
    <recommendedName>
        <fullName evidence="4">ABC transporter substrate-binding protein</fullName>
    </recommendedName>
</protein>
<keyword evidence="1" id="KW-0732">Signal</keyword>
<reference evidence="2 3" key="1">
    <citation type="submission" date="2018-05" db="EMBL/GenBank/DDBJ databases">
        <title>Paenibacillus flagellatus sp. nov., isolated from selenium mineral soil.</title>
        <authorList>
            <person name="Dai X."/>
        </authorList>
    </citation>
    <scope>NUCLEOTIDE SEQUENCE [LARGE SCALE GENOMIC DNA]</scope>
    <source>
        <strain evidence="2 3">DXL2</strain>
    </source>
</reference>
<accession>A0A2V5K1G9</accession>
<keyword evidence="3" id="KW-1185">Reference proteome</keyword>
<evidence type="ECO:0000313" key="2">
    <source>
        <dbReference type="EMBL" id="PYI53085.1"/>
    </source>
</evidence>
<dbReference type="Pfam" id="PF01547">
    <property type="entry name" value="SBP_bac_1"/>
    <property type="match status" value="1"/>
</dbReference>
<gene>
    <name evidence="2" type="ORF">DLM86_19015</name>
</gene>
<evidence type="ECO:0008006" key="4">
    <source>
        <dbReference type="Google" id="ProtNLM"/>
    </source>
</evidence>
<dbReference type="OrthoDB" id="3235892at2"/>
<dbReference type="InterPro" id="IPR050490">
    <property type="entry name" value="Bact_solute-bd_prot1"/>
</dbReference>
<feature type="signal peptide" evidence="1">
    <location>
        <begin position="1"/>
        <end position="19"/>
    </location>
</feature>
<sequence>MVKTWKKLPVLMIAASLAAAGCSSGGEAGKDGGATAGGDAAKSADPVTLSIFGVANSTIISKPFQDDEIITELQKRTGVKLDFTPDLNVTDRAEKLAVMLAGKDLPDIVVFNALTDRAKVNSAKVAMPLDELVEKFGPDIKKNAGKALEISKMMNSDETRSLYYLPGHVGNVQFSPNVNDNSWNLRWDLYKKLNFPKLDTLDDLLNVLEKMGELEPTNKDGKKNYGLGLNLSDAWGQLMIDKAIANLQGFAQASSNDVYVDMSTGLPVPRVSDPNSIFWKSAQFYNKAYQRGILDPESATMKFNTITDKYKTGRYFASTTYWSLGGADKQFIADGHPEKGFVPFMVDYNKQNIYVGQATYNGDQFEMFISKTSKNPEAAMKFINYLFSDEGARLMMNGIEGKHYKMVNGVPMVTDEELNARQSDPKHYIQTGIGKYNNLLRYTPQKDPNGYPANFNDVPETQAKLLTQVQKEFMEHYKQKTVTEHFTKVPKYVFDTSLLGSLSTVPGSDIQAKEQQLDAYLVANIAKVIYQKNDADYEKAKAKFLEEYTSKGAAAVFNYYKDKYIDLTTKVGKPK</sequence>
<name>A0A2V5K1G9_9BACL</name>
<organism evidence="2 3">
    <name type="scientific">Paenibacillus flagellatus</name>
    <dbReference type="NCBI Taxonomy" id="2211139"/>
    <lineage>
        <taxon>Bacteria</taxon>
        <taxon>Bacillati</taxon>
        <taxon>Bacillota</taxon>
        <taxon>Bacilli</taxon>
        <taxon>Bacillales</taxon>
        <taxon>Paenibacillaceae</taxon>
        <taxon>Paenibacillus</taxon>
    </lineage>
</organism>
<dbReference type="SUPFAM" id="SSF53850">
    <property type="entry name" value="Periplasmic binding protein-like II"/>
    <property type="match status" value="1"/>
</dbReference>
<proteinExistence type="predicted"/>
<feature type="chain" id="PRO_5038666353" description="ABC transporter substrate-binding protein" evidence="1">
    <location>
        <begin position="20"/>
        <end position="575"/>
    </location>
</feature>
<evidence type="ECO:0000256" key="1">
    <source>
        <dbReference type="SAM" id="SignalP"/>
    </source>
</evidence>
<dbReference type="EMBL" id="QJVJ01000008">
    <property type="protein sequence ID" value="PYI53085.1"/>
    <property type="molecule type" value="Genomic_DNA"/>
</dbReference>
<dbReference type="AlphaFoldDB" id="A0A2V5K1G9"/>
<dbReference type="Gene3D" id="3.40.190.10">
    <property type="entry name" value="Periplasmic binding protein-like II"/>
    <property type="match status" value="2"/>
</dbReference>
<comment type="caution">
    <text evidence="2">The sequence shown here is derived from an EMBL/GenBank/DDBJ whole genome shotgun (WGS) entry which is preliminary data.</text>
</comment>
<dbReference type="PANTHER" id="PTHR43649">
    <property type="entry name" value="ARABINOSE-BINDING PROTEIN-RELATED"/>
    <property type="match status" value="1"/>
</dbReference>
<evidence type="ECO:0000313" key="3">
    <source>
        <dbReference type="Proteomes" id="UP000247476"/>
    </source>
</evidence>
<dbReference type="PANTHER" id="PTHR43649:SF12">
    <property type="entry name" value="DIACETYLCHITOBIOSE BINDING PROTEIN DASA"/>
    <property type="match status" value="1"/>
</dbReference>
<dbReference type="PROSITE" id="PS51257">
    <property type="entry name" value="PROKAR_LIPOPROTEIN"/>
    <property type="match status" value="1"/>
</dbReference>
<dbReference type="Proteomes" id="UP000247476">
    <property type="component" value="Unassembled WGS sequence"/>
</dbReference>